<organism evidence="2 3">
    <name type="scientific">Metallosphaera sedula</name>
    <dbReference type="NCBI Taxonomy" id="43687"/>
    <lineage>
        <taxon>Archaea</taxon>
        <taxon>Thermoproteota</taxon>
        <taxon>Thermoprotei</taxon>
        <taxon>Sulfolobales</taxon>
        <taxon>Sulfolobaceae</taxon>
        <taxon>Metallosphaera</taxon>
    </lineage>
</organism>
<reference evidence="2 3" key="1">
    <citation type="journal article" date="2014" name="J. Bacteriol.">
        <title>Role of an Archaeal PitA Transporter in the Copper and Arsenic Resistance of Metallosphaera sedula, an Extreme Thermoacidophile.</title>
        <authorList>
            <person name="McCarthy S."/>
            <person name="Ai C."/>
            <person name="Wheaton G."/>
            <person name="Tevatia R."/>
            <person name="Eckrich V."/>
            <person name="Kelly R."/>
            <person name="Blum P."/>
        </authorList>
    </citation>
    <scope>NUCLEOTIDE SEQUENCE [LARGE SCALE GENOMIC DNA]</scope>
    <source>
        <strain evidence="2 3">CuR1</strain>
    </source>
</reference>
<evidence type="ECO:0000313" key="2">
    <source>
        <dbReference type="EMBL" id="AIM27783.1"/>
    </source>
</evidence>
<name>A0A088E6Y6_9CREN</name>
<protein>
    <submittedName>
        <fullName evidence="2">Uncharacterized protein</fullName>
    </submittedName>
</protein>
<evidence type="ECO:0000313" key="3">
    <source>
        <dbReference type="Proteomes" id="UP000029084"/>
    </source>
</evidence>
<accession>A0A088E6Y6</accession>
<keyword evidence="1" id="KW-1133">Transmembrane helix</keyword>
<feature type="transmembrane region" description="Helical" evidence="1">
    <location>
        <begin position="7"/>
        <end position="29"/>
    </location>
</feature>
<keyword evidence="1" id="KW-0812">Transmembrane</keyword>
<gene>
    <name evidence="2" type="ORF">HA72_1644</name>
</gene>
<dbReference type="EMBL" id="CP008822">
    <property type="protein sequence ID" value="AIM27783.1"/>
    <property type="molecule type" value="Genomic_DNA"/>
</dbReference>
<sequence length="157" mass="17235">MKAQSEFIAFIIAIILIVVILVPLAFLVLDFSKPSAQQVDEISVLRRQIDGGSILLFFNSTPSKSTLLTIRGGSNYTLEGVFYDYHGQWINISNKITPSVPAPSSTTSPSPLTYGTELFSSRSQVTTSQFSPLFSPTRLPSHSNSLSPHPFFLPQNL</sequence>
<keyword evidence="1" id="KW-0472">Membrane</keyword>
<evidence type="ECO:0000256" key="1">
    <source>
        <dbReference type="SAM" id="Phobius"/>
    </source>
</evidence>
<dbReference type="AlphaFoldDB" id="A0A088E6Y6"/>
<dbReference type="Proteomes" id="UP000029084">
    <property type="component" value="Chromosome"/>
</dbReference>
<proteinExistence type="predicted"/>